<evidence type="ECO:0000256" key="1">
    <source>
        <dbReference type="PROSITE-ProRule" id="PRU00339"/>
    </source>
</evidence>
<dbReference type="Proteomes" id="UP001529085">
    <property type="component" value="Unassembled WGS sequence"/>
</dbReference>
<protein>
    <submittedName>
        <fullName evidence="3">Cell surface protein</fullName>
    </submittedName>
</protein>
<evidence type="ECO:0000313" key="4">
    <source>
        <dbReference type="Proteomes" id="UP001529085"/>
    </source>
</evidence>
<keyword evidence="2" id="KW-0732">Signal</keyword>
<dbReference type="PROSITE" id="PS50005">
    <property type="entry name" value="TPR"/>
    <property type="match status" value="1"/>
</dbReference>
<dbReference type="SUPFAM" id="SSF48452">
    <property type="entry name" value="TPR-like"/>
    <property type="match status" value="2"/>
</dbReference>
<accession>A0ABT6G2N5</accession>
<evidence type="ECO:0000256" key="2">
    <source>
        <dbReference type="SAM" id="SignalP"/>
    </source>
</evidence>
<proteinExistence type="predicted"/>
<comment type="caution">
    <text evidence="3">The sequence shown here is derived from an EMBL/GenBank/DDBJ whole genome shotgun (WGS) entry which is preliminary data.</text>
</comment>
<dbReference type="EMBL" id="JARSBN010000005">
    <property type="protein sequence ID" value="MDG4716307.1"/>
    <property type="molecule type" value="Genomic_DNA"/>
</dbReference>
<dbReference type="RefSeq" id="WP_278005756.1">
    <property type="nucleotide sequence ID" value="NZ_JARSBN010000005.1"/>
</dbReference>
<dbReference type="Pfam" id="PF13181">
    <property type="entry name" value="TPR_8"/>
    <property type="match status" value="1"/>
</dbReference>
<organism evidence="3 4">
    <name type="scientific">Winogradskyella marincola</name>
    <dbReference type="NCBI Taxonomy" id="3037795"/>
    <lineage>
        <taxon>Bacteria</taxon>
        <taxon>Pseudomonadati</taxon>
        <taxon>Bacteroidota</taxon>
        <taxon>Flavobacteriia</taxon>
        <taxon>Flavobacteriales</taxon>
        <taxon>Flavobacteriaceae</taxon>
        <taxon>Winogradskyella</taxon>
    </lineage>
</organism>
<gene>
    <name evidence="3" type="ORF">P7122_10510</name>
</gene>
<evidence type="ECO:0000313" key="3">
    <source>
        <dbReference type="EMBL" id="MDG4716307.1"/>
    </source>
</evidence>
<keyword evidence="1" id="KW-0802">TPR repeat</keyword>
<feature type="signal peptide" evidence="2">
    <location>
        <begin position="1"/>
        <end position="20"/>
    </location>
</feature>
<feature type="chain" id="PRO_5045132934" evidence="2">
    <location>
        <begin position="21"/>
        <end position="425"/>
    </location>
</feature>
<name>A0ABT6G2N5_9FLAO</name>
<dbReference type="PROSITE" id="PS51257">
    <property type="entry name" value="PROKAR_LIPOPROTEIN"/>
    <property type="match status" value="1"/>
</dbReference>
<keyword evidence="4" id="KW-1185">Reference proteome</keyword>
<dbReference type="InterPro" id="IPR011990">
    <property type="entry name" value="TPR-like_helical_dom_sf"/>
</dbReference>
<feature type="repeat" description="TPR" evidence="1">
    <location>
        <begin position="208"/>
        <end position="241"/>
    </location>
</feature>
<reference evidence="3 4" key="1">
    <citation type="submission" date="2023-03" db="EMBL/GenBank/DDBJ databases">
        <title>Strain YYF002 represents a novel species in the genus Winogradskyella isolated from seawater.</title>
        <authorList>
            <person name="Fu Z.-Y."/>
        </authorList>
    </citation>
    <scope>NUCLEOTIDE SEQUENCE [LARGE SCALE GENOMIC DNA]</scope>
    <source>
        <strain evidence="3 4">YYF002</strain>
    </source>
</reference>
<sequence>MILKKYLPLIIVLLMFSCGKNTVTNSNDYSKYLSEKADKSALIANAQQWTDKLNENPNQYPYLGKRAAAYTKVFDATGDIDYLIKAEKDLKQAVEITKGKTTSYLKSLASNYISQHRFKEALELLKQAEENGDKLTGTQKMLFDVHLELGNYLLAESYLKGFKNISDFDYLIRLAKWEDHIGNLEGAILNMEKAKDIAEASNLKGMKQWSYTNLADFYGHAGEIEKSYNLYLKALEIDATDAYAKKGIAWIAFSYENNPIIAQNIIDSITTYYTAPDYQLLMAEIADYNEDELMKTSAIGRYNDMVENKNYGDMYNAYNIIVYTEEMLLPERAIEMANQEVENRPTPQSYDLLAWSYFKNGNVEMANEIIEKHVDGQTFEPAVLYHIAEIYKAKGKSEAVADLKKELVASLYELGPTMESKINQL</sequence>
<dbReference type="InterPro" id="IPR019734">
    <property type="entry name" value="TPR_rpt"/>
</dbReference>
<dbReference type="Gene3D" id="1.25.40.10">
    <property type="entry name" value="Tetratricopeptide repeat domain"/>
    <property type="match status" value="2"/>
</dbReference>